<feature type="transmembrane region" description="Helical" evidence="7">
    <location>
        <begin position="223"/>
        <end position="246"/>
    </location>
</feature>
<keyword evidence="4 7" id="KW-0812">Transmembrane</keyword>
<evidence type="ECO:0000313" key="9">
    <source>
        <dbReference type="EMBL" id="GAA1787934.1"/>
    </source>
</evidence>
<evidence type="ECO:0000256" key="2">
    <source>
        <dbReference type="ARBA" id="ARBA00022448"/>
    </source>
</evidence>
<feature type="domain" description="Major facilitator superfamily (MFS) profile" evidence="8">
    <location>
        <begin position="16"/>
        <end position="401"/>
    </location>
</feature>
<keyword evidence="3" id="KW-1003">Cell membrane</keyword>
<dbReference type="Gene3D" id="1.20.1250.20">
    <property type="entry name" value="MFS general substrate transporter like domains"/>
    <property type="match status" value="1"/>
</dbReference>
<feature type="transmembrane region" description="Helical" evidence="7">
    <location>
        <begin position="181"/>
        <end position="203"/>
    </location>
</feature>
<protein>
    <submittedName>
        <fullName evidence="9">MFS transporter</fullName>
    </submittedName>
</protein>
<evidence type="ECO:0000256" key="7">
    <source>
        <dbReference type="SAM" id="Phobius"/>
    </source>
</evidence>
<dbReference type="InterPro" id="IPR010290">
    <property type="entry name" value="TM_effector"/>
</dbReference>
<dbReference type="Pfam" id="PF05977">
    <property type="entry name" value="MFS_3"/>
    <property type="match status" value="1"/>
</dbReference>
<dbReference type="InterPro" id="IPR036259">
    <property type="entry name" value="MFS_trans_sf"/>
</dbReference>
<evidence type="ECO:0000259" key="8">
    <source>
        <dbReference type="PROSITE" id="PS50850"/>
    </source>
</evidence>
<evidence type="ECO:0000256" key="3">
    <source>
        <dbReference type="ARBA" id="ARBA00022475"/>
    </source>
</evidence>
<dbReference type="PROSITE" id="PS50850">
    <property type="entry name" value="MFS"/>
    <property type="match status" value="1"/>
</dbReference>
<dbReference type="PANTHER" id="PTHR23513:SF11">
    <property type="entry name" value="STAPHYLOFERRIN A TRANSPORTER"/>
    <property type="match status" value="1"/>
</dbReference>
<accession>A0ABN2LGL8</accession>
<keyword evidence="2" id="KW-0813">Transport</keyword>
<evidence type="ECO:0000256" key="1">
    <source>
        <dbReference type="ARBA" id="ARBA00004651"/>
    </source>
</evidence>
<name>A0ABN2LGL8_9ACTN</name>
<dbReference type="PANTHER" id="PTHR23513">
    <property type="entry name" value="INTEGRAL MEMBRANE EFFLUX PROTEIN-RELATED"/>
    <property type="match status" value="1"/>
</dbReference>
<feature type="transmembrane region" description="Helical" evidence="7">
    <location>
        <begin position="54"/>
        <end position="74"/>
    </location>
</feature>
<feature type="transmembrane region" description="Helical" evidence="7">
    <location>
        <begin position="155"/>
        <end position="175"/>
    </location>
</feature>
<proteinExistence type="predicted"/>
<evidence type="ECO:0000313" key="10">
    <source>
        <dbReference type="Proteomes" id="UP001500218"/>
    </source>
</evidence>
<feature type="transmembrane region" description="Helical" evidence="7">
    <location>
        <begin position="258"/>
        <end position="279"/>
    </location>
</feature>
<dbReference type="SUPFAM" id="SSF103473">
    <property type="entry name" value="MFS general substrate transporter"/>
    <property type="match status" value="1"/>
</dbReference>
<keyword evidence="6 7" id="KW-0472">Membrane</keyword>
<feature type="transmembrane region" description="Helical" evidence="7">
    <location>
        <begin position="286"/>
        <end position="306"/>
    </location>
</feature>
<gene>
    <name evidence="9" type="ORF">GCM10009682_07490</name>
</gene>
<evidence type="ECO:0000256" key="6">
    <source>
        <dbReference type="ARBA" id="ARBA00023136"/>
    </source>
</evidence>
<feature type="transmembrane region" description="Helical" evidence="7">
    <location>
        <begin position="108"/>
        <end position="134"/>
    </location>
</feature>
<keyword evidence="5 7" id="KW-1133">Transmembrane helix</keyword>
<comment type="caution">
    <text evidence="9">The sequence shown here is derived from an EMBL/GenBank/DDBJ whole genome shotgun (WGS) entry which is preliminary data.</text>
</comment>
<dbReference type="CDD" id="cd06173">
    <property type="entry name" value="MFS_MefA_like"/>
    <property type="match status" value="1"/>
</dbReference>
<organism evidence="9 10">
    <name type="scientific">Luedemannella flava</name>
    <dbReference type="NCBI Taxonomy" id="349316"/>
    <lineage>
        <taxon>Bacteria</taxon>
        <taxon>Bacillati</taxon>
        <taxon>Actinomycetota</taxon>
        <taxon>Actinomycetes</taxon>
        <taxon>Micromonosporales</taxon>
        <taxon>Micromonosporaceae</taxon>
        <taxon>Luedemannella</taxon>
    </lineage>
</organism>
<dbReference type="RefSeq" id="WP_344126230.1">
    <property type="nucleotide sequence ID" value="NZ_BAAALT010000014.1"/>
</dbReference>
<keyword evidence="10" id="KW-1185">Reference proteome</keyword>
<evidence type="ECO:0000256" key="4">
    <source>
        <dbReference type="ARBA" id="ARBA00022692"/>
    </source>
</evidence>
<feature type="transmembrane region" description="Helical" evidence="7">
    <location>
        <begin position="21"/>
        <end position="42"/>
    </location>
</feature>
<dbReference type="Proteomes" id="UP001500218">
    <property type="component" value="Unassembled WGS sequence"/>
</dbReference>
<dbReference type="EMBL" id="BAAALT010000014">
    <property type="protein sequence ID" value="GAA1787934.1"/>
    <property type="molecule type" value="Genomic_DNA"/>
</dbReference>
<evidence type="ECO:0000256" key="5">
    <source>
        <dbReference type="ARBA" id="ARBA00022989"/>
    </source>
</evidence>
<comment type="subcellular location">
    <subcellularLocation>
        <location evidence="1">Cell membrane</location>
        <topology evidence="1">Multi-pass membrane protein</topology>
    </subcellularLocation>
</comment>
<dbReference type="InterPro" id="IPR020846">
    <property type="entry name" value="MFS_dom"/>
</dbReference>
<reference evidence="9 10" key="1">
    <citation type="journal article" date="2019" name="Int. J. Syst. Evol. Microbiol.">
        <title>The Global Catalogue of Microorganisms (GCM) 10K type strain sequencing project: providing services to taxonomists for standard genome sequencing and annotation.</title>
        <authorList>
            <consortium name="The Broad Institute Genomics Platform"/>
            <consortium name="The Broad Institute Genome Sequencing Center for Infectious Disease"/>
            <person name="Wu L."/>
            <person name="Ma J."/>
        </authorList>
    </citation>
    <scope>NUCLEOTIDE SEQUENCE [LARGE SCALE GENOMIC DNA]</scope>
    <source>
        <strain evidence="9 10">JCM 13250</strain>
    </source>
</reference>
<feature type="transmembrane region" description="Helical" evidence="7">
    <location>
        <begin position="372"/>
        <end position="395"/>
    </location>
</feature>
<feature type="transmembrane region" description="Helical" evidence="7">
    <location>
        <begin position="81"/>
        <end position="102"/>
    </location>
</feature>
<sequence length="420" mass="43051">MPPDRPSLLAPLRHRPFLFLALGRFVTMFGNAIAPIALAFAVLDLTGSVSDLGLVVAARSLTNVVFLLFGGVVADRLPRQFVMVAASILAAVSQGLVAALVLTSSATVALLAGLGVVNGFASAFSFPASSALLAQTVPEGSRQQANALNRLGINTGMIAGASAGGALIAVVGPGWGLALDAATFVVAAVAFALIRVPSVRAAASSSNTLADLRDGWREFTARAWVWVIVLAFCFVNAAVVGGKAVLGPAVADDTIGRQAWGLVLATQTVGMVIGGIVAMRLRIRRFLLFGTLFVAADVPFLVFLGVAPTVPVLLVCALLSGFGFEQFGVAWETALQDHIPPDRLARVYSYDALGSFVAIPLGEVAAGPVAHAVGVGPALVGAAGIVLVATIAAILNRSVRTLRHNPRRPAEEAAPATTAA</sequence>